<feature type="region of interest" description="Disordered" evidence="1">
    <location>
        <begin position="1"/>
        <end position="48"/>
    </location>
</feature>
<dbReference type="AlphaFoldDB" id="A0A7S3L7Q5"/>
<name>A0A7S3L7Q5_9STRA</name>
<feature type="compositionally biased region" description="Polar residues" evidence="1">
    <location>
        <begin position="155"/>
        <end position="167"/>
    </location>
</feature>
<feature type="compositionally biased region" description="Basic and acidic residues" evidence="1">
    <location>
        <begin position="327"/>
        <end position="345"/>
    </location>
</feature>
<accession>A0A7S3L7Q5</accession>
<evidence type="ECO:0000313" key="2">
    <source>
        <dbReference type="EMBL" id="CAE0413686.1"/>
    </source>
</evidence>
<protein>
    <submittedName>
        <fullName evidence="2">Uncharacterized protein</fullName>
    </submittedName>
</protein>
<gene>
    <name evidence="2" type="ORF">ACOF00016_LOCUS10936</name>
</gene>
<feature type="region of interest" description="Disordered" evidence="1">
    <location>
        <begin position="207"/>
        <end position="239"/>
    </location>
</feature>
<dbReference type="EMBL" id="HBIM01013514">
    <property type="protein sequence ID" value="CAE0413686.1"/>
    <property type="molecule type" value="Transcribed_RNA"/>
</dbReference>
<feature type="compositionally biased region" description="Basic and acidic residues" evidence="1">
    <location>
        <begin position="449"/>
        <end position="458"/>
    </location>
</feature>
<feature type="region of interest" description="Disordered" evidence="1">
    <location>
        <begin position="371"/>
        <end position="476"/>
    </location>
</feature>
<proteinExistence type="predicted"/>
<feature type="compositionally biased region" description="Polar residues" evidence="1">
    <location>
        <begin position="260"/>
        <end position="271"/>
    </location>
</feature>
<feature type="compositionally biased region" description="Polar residues" evidence="1">
    <location>
        <begin position="208"/>
        <end position="224"/>
    </location>
</feature>
<feature type="compositionally biased region" description="Acidic residues" evidence="1">
    <location>
        <begin position="272"/>
        <end position="291"/>
    </location>
</feature>
<evidence type="ECO:0000256" key="1">
    <source>
        <dbReference type="SAM" id="MobiDB-lite"/>
    </source>
</evidence>
<organism evidence="2">
    <name type="scientific">Amphora coffeiformis</name>
    <dbReference type="NCBI Taxonomy" id="265554"/>
    <lineage>
        <taxon>Eukaryota</taxon>
        <taxon>Sar</taxon>
        <taxon>Stramenopiles</taxon>
        <taxon>Ochrophyta</taxon>
        <taxon>Bacillariophyta</taxon>
        <taxon>Bacillariophyceae</taxon>
        <taxon>Bacillariophycidae</taxon>
        <taxon>Thalassiophysales</taxon>
        <taxon>Catenulaceae</taxon>
        <taxon>Amphora</taxon>
    </lineage>
</organism>
<sequence>MVVPNERSRRTSRAFRRFFPNGKRSLKRESNPVTTTTTPDTARDERHDDDEVQHHMDPILEHEEQVEERQSSALSFHVLPSHVEGDIELSIASLMGELEATNNETYTVEYFDEQSCSAVEEAYIPSKHAVEEPLDANLLVMDSFEEYCVTGKLQLQTPQPRESNNRAGSRANHQADHWKRVGSVNNKHDKAYIEALQYALQLPGLQRRASTVSRLTSQASETIYSSSETSCDDSEESTPALPGMLLLQTHSDGTKELITHSPTESEVSNISEQEENDKEESSSGEEEESGSDADSNSGEDGSDEETISDDDTETLETQRYNIQKSDSQQDGHDQIIQEDNTKEEEIQNPLAVMDVAFERIATDDDAFVDLPLDEDAKNETSGFMDLPWDDGATQETSDRDDDDTYTREEGTQYTSDGYESAYTHDDDNEVPFLEPIEPKNETSQTDGKSFSEHKKVGKEEEEDDKEDKVGSKSWLW</sequence>
<feature type="region of interest" description="Disordered" evidence="1">
    <location>
        <begin position="155"/>
        <end position="176"/>
    </location>
</feature>
<feature type="region of interest" description="Disordered" evidence="1">
    <location>
        <begin position="259"/>
        <end position="348"/>
    </location>
</feature>
<reference evidence="2" key="1">
    <citation type="submission" date="2021-01" db="EMBL/GenBank/DDBJ databases">
        <authorList>
            <person name="Corre E."/>
            <person name="Pelletier E."/>
            <person name="Niang G."/>
            <person name="Scheremetjew M."/>
            <person name="Finn R."/>
            <person name="Kale V."/>
            <person name="Holt S."/>
            <person name="Cochrane G."/>
            <person name="Meng A."/>
            <person name="Brown T."/>
            <person name="Cohen L."/>
        </authorList>
    </citation>
    <scope>NUCLEOTIDE SEQUENCE</scope>
    <source>
        <strain evidence="2">CCMP127</strain>
    </source>
</reference>
<feature type="compositionally biased region" description="Acidic residues" evidence="1">
    <location>
        <begin position="300"/>
        <end position="314"/>
    </location>
</feature>